<accession>A0A2S4UKD5</accession>
<feature type="compositionally biased region" description="Low complexity" evidence="1">
    <location>
        <begin position="415"/>
        <end position="437"/>
    </location>
</feature>
<protein>
    <submittedName>
        <fullName evidence="2">Uncharacterized protein</fullName>
    </submittedName>
</protein>
<dbReference type="VEuPathDB" id="FungiDB:PSHT_14408"/>
<dbReference type="EMBL" id="PKSM01000322">
    <property type="protein sequence ID" value="POV97745.1"/>
    <property type="molecule type" value="Genomic_DNA"/>
</dbReference>
<feature type="region of interest" description="Disordered" evidence="1">
    <location>
        <begin position="229"/>
        <end position="278"/>
    </location>
</feature>
<keyword evidence="3" id="KW-1185">Reference proteome</keyword>
<name>A0A2S4UKD5_9BASI</name>
<dbReference type="VEuPathDB" id="FungiDB:PSTT_16112"/>
<feature type="region of interest" description="Disordered" evidence="1">
    <location>
        <begin position="464"/>
        <end position="517"/>
    </location>
</feature>
<sequence length="568" mass="63451">MEDSQGGAVQFRTLAGELPTGTFSKFQSEILKKGRPSQAKPKSIIMAEQFIRINPLISYNPGEATDLTKLYPAPNLQIINSSSNKRSKPEENSPPNNKLIKSKKLKPEQQTQRKRAASEPTQILHQPRLALQRRLSHQNLLNHGHHLPKPITRNNSLPSVKSPSKLTAILTPATSSHPVTILDEPLLISTVNQANESQPNNPARKPSPWSRRVQALKASSALMNSCLSSTTSTKNELSHKESSQAISLPPTRPRARRASRPPEDPTPPQIARKTIPRVETEQVKLAKLTKLQTNLNKKRFAVIKVEVVHLNHPRPPSPEGQFRKGSSTSKKKKHHQSDSSSQQNGGIHDDDHEQIEQPINNCHKKRVLWNHSNLVVDLEELYLKSKTSTIETIDNKQQTPDEKEEAEAEEEDSRSQASSSSLSSLSSIPSLSSPSKSVQTPLPTDTNSRLIKPILKLNFCTVSQDTPTDQSTVDQKMEDQCKDGTLEEKEEDRETTDQTQEESQMNQNQDSGSSTIINQDTSRIVYRLDKNGNIVLIPSHSPSKQEVDPLALLEPPFVKVSRRIWLNH</sequence>
<feature type="compositionally biased region" description="Polar residues" evidence="1">
    <location>
        <begin position="464"/>
        <end position="474"/>
    </location>
</feature>
<feature type="region of interest" description="Disordered" evidence="1">
    <location>
        <begin position="311"/>
        <end position="352"/>
    </location>
</feature>
<feature type="compositionally biased region" description="Polar residues" evidence="1">
    <location>
        <begin position="152"/>
        <end position="163"/>
    </location>
</feature>
<organism evidence="2 3">
    <name type="scientific">Puccinia striiformis</name>
    <dbReference type="NCBI Taxonomy" id="27350"/>
    <lineage>
        <taxon>Eukaryota</taxon>
        <taxon>Fungi</taxon>
        <taxon>Dikarya</taxon>
        <taxon>Basidiomycota</taxon>
        <taxon>Pucciniomycotina</taxon>
        <taxon>Pucciniomycetes</taxon>
        <taxon>Pucciniales</taxon>
        <taxon>Pucciniaceae</taxon>
        <taxon>Puccinia</taxon>
    </lineage>
</organism>
<feature type="compositionally biased region" description="Acidic residues" evidence="1">
    <location>
        <begin position="402"/>
        <end position="412"/>
    </location>
</feature>
<feature type="region of interest" description="Disordered" evidence="1">
    <location>
        <begin position="142"/>
        <end position="163"/>
    </location>
</feature>
<dbReference type="Proteomes" id="UP000238274">
    <property type="component" value="Unassembled WGS sequence"/>
</dbReference>
<dbReference type="AlphaFoldDB" id="A0A2S4UKD5"/>
<feature type="region of interest" description="Disordered" evidence="1">
    <location>
        <begin position="392"/>
        <end position="446"/>
    </location>
</feature>
<gene>
    <name evidence="2" type="ORF">PSHT_14408</name>
</gene>
<evidence type="ECO:0000256" key="1">
    <source>
        <dbReference type="SAM" id="MobiDB-lite"/>
    </source>
</evidence>
<dbReference type="OrthoDB" id="2505395at2759"/>
<reference evidence="2 3" key="1">
    <citation type="submission" date="2017-12" db="EMBL/GenBank/DDBJ databases">
        <title>Gene loss provides genomic basis for host adaptation in cereal stripe rust fungi.</title>
        <authorList>
            <person name="Xia C."/>
        </authorList>
    </citation>
    <scope>NUCLEOTIDE SEQUENCE [LARGE SCALE GENOMIC DNA]</scope>
    <source>
        <strain evidence="2 3">93TX-2</strain>
    </source>
</reference>
<reference evidence="3" key="3">
    <citation type="journal article" date="2018" name="Mol. Plant Microbe Interact.">
        <title>Genome sequence resources for the wheat stripe rust pathogen (Puccinia striiformis f. sp. tritici) and the barley stripe rust pathogen (Puccinia striiformis f. sp. hordei).</title>
        <authorList>
            <person name="Xia C."/>
            <person name="Wang M."/>
            <person name="Yin C."/>
            <person name="Cornejo O.E."/>
            <person name="Hulbert S.H."/>
            <person name="Chen X."/>
        </authorList>
    </citation>
    <scope>NUCLEOTIDE SEQUENCE [LARGE SCALE GENOMIC DNA]</scope>
    <source>
        <strain evidence="3">93TX-2</strain>
    </source>
</reference>
<proteinExistence type="predicted"/>
<comment type="caution">
    <text evidence="2">The sequence shown here is derived from an EMBL/GenBank/DDBJ whole genome shotgun (WGS) entry which is preliminary data.</text>
</comment>
<feature type="compositionally biased region" description="Polar residues" evidence="1">
    <location>
        <begin position="505"/>
        <end position="517"/>
    </location>
</feature>
<evidence type="ECO:0000313" key="3">
    <source>
        <dbReference type="Proteomes" id="UP000238274"/>
    </source>
</evidence>
<feature type="region of interest" description="Disordered" evidence="1">
    <location>
        <begin position="79"/>
        <end position="125"/>
    </location>
</feature>
<feature type="compositionally biased region" description="Basic and acidic residues" evidence="1">
    <location>
        <begin position="475"/>
        <end position="487"/>
    </location>
</feature>
<evidence type="ECO:0000313" key="2">
    <source>
        <dbReference type="EMBL" id="POV97745.1"/>
    </source>
</evidence>
<reference evidence="3" key="2">
    <citation type="journal article" date="2018" name="BMC Genomics">
        <title>Genomic insights into host adaptation between the wheat stripe rust pathogen (Puccinia striiformis f. sp. tritici) and the barley stripe rust pathogen (Puccinia striiformis f. sp. hordei).</title>
        <authorList>
            <person name="Xia C."/>
            <person name="Wang M."/>
            <person name="Yin C."/>
            <person name="Cornejo O.E."/>
            <person name="Hulbert S.H."/>
            <person name="Chen X."/>
        </authorList>
    </citation>
    <scope>NUCLEOTIDE SEQUENCE [LARGE SCALE GENOMIC DNA]</scope>
    <source>
        <strain evidence="3">93TX-2</strain>
    </source>
</reference>